<dbReference type="Pfam" id="PF07690">
    <property type="entry name" value="MFS_1"/>
    <property type="match status" value="1"/>
</dbReference>
<dbReference type="PROSITE" id="PS51257">
    <property type="entry name" value="PROKAR_LIPOPROTEIN"/>
    <property type="match status" value="1"/>
</dbReference>
<comment type="caution">
    <text evidence="8">The sequence shown here is derived from an EMBL/GenBank/DDBJ whole genome shotgun (WGS) entry which is preliminary data.</text>
</comment>
<comment type="subcellular location">
    <subcellularLocation>
        <location evidence="1">Cell membrane</location>
        <topology evidence="1">Multi-pass membrane protein</topology>
    </subcellularLocation>
</comment>
<dbReference type="InterPro" id="IPR050189">
    <property type="entry name" value="MFS_Efflux_Transporters"/>
</dbReference>
<evidence type="ECO:0000256" key="4">
    <source>
        <dbReference type="ARBA" id="ARBA00022989"/>
    </source>
</evidence>
<evidence type="ECO:0000256" key="1">
    <source>
        <dbReference type="ARBA" id="ARBA00004651"/>
    </source>
</evidence>
<dbReference type="InterPro" id="IPR011701">
    <property type="entry name" value="MFS"/>
</dbReference>
<dbReference type="InterPro" id="IPR036259">
    <property type="entry name" value="MFS_trans_sf"/>
</dbReference>
<dbReference type="PROSITE" id="PS50850">
    <property type="entry name" value="MFS"/>
    <property type="match status" value="1"/>
</dbReference>
<dbReference type="EMBL" id="JAWLKB010000002">
    <property type="protein sequence ID" value="MDV6265768.1"/>
    <property type="molecule type" value="Genomic_DNA"/>
</dbReference>
<dbReference type="RefSeq" id="WP_317540655.1">
    <property type="nucleotide sequence ID" value="NZ_JAWLKB010000002.1"/>
</dbReference>
<sequence>MTRITSPNTGASSASIRRAGPAQGVLLLSMSCLSVLGAVLLAPMQPRMVDAFADQPGVAALVPLVITVPALMIGLLAPVAGRIVDRVGRLQLLTAALVVYAAFGTAPLWLNSLPLIVASRFGVGAAEAAIMTCCTTLLADYFEGKERDRYLGLQMVFTSLSAVVFIAVGGALGQVDWRAPFWLYSVSLVFAVLCPLLLWRPVAAAADASRDVPMRWRPLLIPLAVTFVGGILFYAPIVELSYLLDAIGVSSPGVIGLVSGFASAATALGALLFSRISTWGPRRLLAASFLLIGAGLAGMGVGNTATSIAAGAIVASAGAGVLLPTLVTWVLSQLDFEQRGRGTGAWTASLFTGEFICPILVIGLAALFGGLPPAIIVLGAASAATALVVRTALR</sequence>
<evidence type="ECO:0000256" key="3">
    <source>
        <dbReference type="ARBA" id="ARBA00022692"/>
    </source>
</evidence>
<protein>
    <submittedName>
        <fullName evidence="8">MFS transporter</fullName>
    </submittedName>
</protein>
<feature type="transmembrane region" description="Helical" evidence="6">
    <location>
        <begin position="249"/>
        <end position="272"/>
    </location>
</feature>
<feature type="transmembrane region" description="Helical" evidence="6">
    <location>
        <begin position="92"/>
        <end position="110"/>
    </location>
</feature>
<feature type="transmembrane region" description="Helical" evidence="6">
    <location>
        <begin position="151"/>
        <end position="175"/>
    </location>
</feature>
<feature type="transmembrane region" description="Helical" evidence="6">
    <location>
        <begin position="181"/>
        <end position="199"/>
    </location>
</feature>
<dbReference type="PANTHER" id="PTHR43124">
    <property type="entry name" value="PURINE EFFLUX PUMP PBUE"/>
    <property type="match status" value="1"/>
</dbReference>
<keyword evidence="5 6" id="KW-0472">Membrane</keyword>
<evidence type="ECO:0000256" key="2">
    <source>
        <dbReference type="ARBA" id="ARBA00022475"/>
    </source>
</evidence>
<evidence type="ECO:0000256" key="5">
    <source>
        <dbReference type="ARBA" id="ARBA00023136"/>
    </source>
</evidence>
<feature type="transmembrane region" description="Helical" evidence="6">
    <location>
        <begin position="308"/>
        <end position="331"/>
    </location>
</feature>
<dbReference type="SUPFAM" id="SSF103473">
    <property type="entry name" value="MFS general substrate transporter"/>
    <property type="match status" value="1"/>
</dbReference>
<feature type="transmembrane region" description="Helical" evidence="6">
    <location>
        <begin position="343"/>
        <end position="368"/>
    </location>
</feature>
<dbReference type="Gene3D" id="1.20.1250.20">
    <property type="entry name" value="MFS general substrate transporter like domains"/>
    <property type="match status" value="1"/>
</dbReference>
<reference evidence="8 9" key="1">
    <citation type="submission" date="2023-10" db="EMBL/GenBank/DDBJ databases">
        <title>Development of a sustainable strategy for remediation of hydrocarbon-contaminated territories based on the waste exchange concept.</title>
        <authorList>
            <person name="Krivoruchko A."/>
        </authorList>
    </citation>
    <scope>NUCLEOTIDE SEQUENCE [LARGE SCALE GENOMIC DNA]</scope>
    <source>
        <strain evidence="8 9">IEGM 1203</strain>
    </source>
</reference>
<feature type="transmembrane region" description="Helical" evidence="6">
    <location>
        <begin position="284"/>
        <end position="302"/>
    </location>
</feature>
<gene>
    <name evidence="8" type="ORF">R3Q16_04065</name>
</gene>
<name>A0ABU4BNF2_RHOGO</name>
<dbReference type="CDD" id="cd17473">
    <property type="entry name" value="MFS_arabinose_efflux_permease_like"/>
    <property type="match status" value="1"/>
</dbReference>
<feature type="transmembrane region" description="Helical" evidence="6">
    <location>
        <begin position="219"/>
        <end position="237"/>
    </location>
</feature>
<keyword evidence="9" id="KW-1185">Reference proteome</keyword>
<keyword evidence="2" id="KW-1003">Cell membrane</keyword>
<feature type="transmembrane region" description="Helical" evidence="6">
    <location>
        <begin position="57"/>
        <end position="80"/>
    </location>
</feature>
<feature type="transmembrane region" description="Helical" evidence="6">
    <location>
        <begin position="374"/>
        <end position="393"/>
    </location>
</feature>
<evidence type="ECO:0000313" key="8">
    <source>
        <dbReference type="EMBL" id="MDV6265768.1"/>
    </source>
</evidence>
<feature type="domain" description="Major facilitator superfamily (MFS) profile" evidence="7">
    <location>
        <begin position="23"/>
        <end position="394"/>
    </location>
</feature>
<dbReference type="PANTHER" id="PTHR43124:SF3">
    <property type="entry name" value="CHLORAMPHENICOL EFFLUX PUMP RV0191"/>
    <property type="match status" value="1"/>
</dbReference>
<keyword evidence="4 6" id="KW-1133">Transmembrane helix</keyword>
<keyword evidence="3 6" id="KW-0812">Transmembrane</keyword>
<evidence type="ECO:0000259" key="7">
    <source>
        <dbReference type="PROSITE" id="PS50850"/>
    </source>
</evidence>
<feature type="transmembrane region" description="Helical" evidence="6">
    <location>
        <begin position="116"/>
        <end position="139"/>
    </location>
</feature>
<feature type="transmembrane region" description="Helical" evidence="6">
    <location>
        <begin position="25"/>
        <end position="45"/>
    </location>
</feature>
<evidence type="ECO:0000313" key="9">
    <source>
        <dbReference type="Proteomes" id="UP001185927"/>
    </source>
</evidence>
<dbReference type="Proteomes" id="UP001185927">
    <property type="component" value="Unassembled WGS sequence"/>
</dbReference>
<organism evidence="8 9">
    <name type="scientific">Rhodococcus globerulus</name>
    <dbReference type="NCBI Taxonomy" id="33008"/>
    <lineage>
        <taxon>Bacteria</taxon>
        <taxon>Bacillati</taxon>
        <taxon>Actinomycetota</taxon>
        <taxon>Actinomycetes</taxon>
        <taxon>Mycobacteriales</taxon>
        <taxon>Nocardiaceae</taxon>
        <taxon>Rhodococcus</taxon>
    </lineage>
</organism>
<evidence type="ECO:0000256" key="6">
    <source>
        <dbReference type="SAM" id="Phobius"/>
    </source>
</evidence>
<accession>A0ABU4BNF2</accession>
<dbReference type="InterPro" id="IPR020846">
    <property type="entry name" value="MFS_dom"/>
</dbReference>
<proteinExistence type="predicted"/>